<reference evidence="5 6" key="1">
    <citation type="journal article" date="2019" name="Int. J. Syst. Evol. Microbiol.">
        <title>The Global Catalogue of Microorganisms (GCM) 10K type strain sequencing project: providing services to taxonomists for standard genome sequencing and annotation.</title>
        <authorList>
            <consortium name="The Broad Institute Genomics Platform"/>
            <consortium name="The Broad Institute Genome Sequencing Center for Infectious Disease"/>
            <person name="Wu L."/>
            <person name="Ma J."/>
        </authorList>
    </citation>
    <scope>NUCLEOTIDE SEQUENCE [LARGE SCALE GENOMIC DNA]</scope>
    <source>
        <strain evidence="5 6">JCM 15089</strain>
    </source>
</reference>
<feature type="domain" description="Amine oxidase" evidence="4">
    <location>
        <begin position="13"/>
        <end position="280"/>
    </location>
</feature>
<dbReference type="PANTHER" id="PTHR10668:SF103">
    <property type="entry name" value="PYRIDINE NUCLEOTIDE-DISULFIDE OXIDOREDUCTASE DOMAIN-CONTAINING PROTEIN 2"/>
    <property type="match status" value="1"/>
</dbReference>
<dbReference type="InterPro" id="IPR036188">
    <property type="entry name" value="FAD/NAD-bd_sf"/>
</dbReference>
<dbReference type="EMBL" id="BAAADD010000012">
    <property type="protein sequence ID" value="GAA0586072.1"/>
    <property type="molecule type" value="Genomic_DNA"/>
</dbReference>
<dbReference type="PANTHER" id="PTHR10668">
    <property type="entry name" value="PHYTOENE DEHYDROGENASE"/>
    <property type="match status" value="1"/>
</dbReference>
<evidence type="ECO:0000313" key="6">
    <source>
        <dbReference type="Proteomes" id="UP001499951"/>
    </source>
</evidence>
<keyword evidence="6" id="KW-1185">Reference proteome</keyword>
<gene>
    <name evidence="5" type="ORF">GCM10008942_38880</name>
</gene>
<dbReference type="RefSeq" id="WP_166937292.1">
    <property type="nucleotide sequence ID" value="NZ_BAAADD010000012.1"/>
</dbReference>
<dbReference type="Gene3D" id="3.50.50.60">
    <property type="entry name" value="FAD/NAD(P)-binding domain"/>
    <property type="match status" value="2"/>
</dbReference>
<comment type="caution">
    <text evidence="5">The sequence shown here is derived from an EMBL/GenBank/DDBJ whole genome shotgun (WGS) entry which is preliminary data.</text>
</comment>
<dbReference type="Pfam" id="PF01593">
    <property type="entry name" value="Amino_oxidase"/>
    <property type="match status" value="1"/>
</dbReference>
<dbReference type="InterPro" id="IPR002937">
    <property type="entry name" value="Amino_oxidase"/>
</dbReference>
<comment type="function">
    <text evidence="1">Probable oxidoreductase that may play a role as regulator of mitochondrial function.</text>
</comment>
<organism evidence="5 6">
    <name type="scientific">Rhizomicrobium electricum</name>
    <dbReference type="NCBI Taxonomy" id="480070"/>
    <lineage>
        <taxon>Bacteria</taxon>
        <taxon>Pseudomonadati</taxon>
        <taxon>Pseudomonadota</taxon>
        <taxon>Alphaproteobacteria</taxon>
        <taxon>Micropepsales</taxon>
        <taxon>Micropepsaceae</taxon>
        <taxon>Rhizomicrobium</taxon>
    </lineage>
</organism>
<sequence>MSEVLVIGAGVNGLVAATYLARAGAAVTVLEAGDIAGGVCANRVPVGNYAVPAGPHAFSALDPRVLKDLELTKRLVFVHRDLPLTFLRDGEALAFPRDVHETERALARQSAKDAAHYPVFRRSHFGFARAMRSLWWEDGAVTGEETYARLRRLQVTSALALIDENFESESARAAFAFDALATNPSAPGSALVLAWAAAQEMCGLQGAVAVPLGGPAILVDALVAAATAAGVDIRFNAEVARLDLAGEAIRGAVLTSGETVEGRTVLSCLSRKKTLLEFLPPGAAGFAAARKYATVAEVGEAKLVLALKACPAPLAHPARYGIGERLENVVLSYAEARAGRIPSDLYLEAVVIEPGEPPEILLSIRIRPVPVAPAEGWKSAAAELVPAVVRMLERQVPGVAAAITAFGFVPPAPRDALCLADLVEPWRTRIATPVRGLYLCGAAAEPVPCVSGRAGRIAAAMIAAEWERTP</sequence>
<proteinExistence type="predicted"/>
<evidence type="ECO:0000256" key="3">
    <source>
        <dbReference type="ARBA" id="ARBA00040298"/>
    </source>
</evidence>
<protein>
    <recommendedName>
        <fullName evidence="3">Pyridine nucleotide-disulfide oxidoreductase domain-containing protein 2</fullName>
    </recommendedName>
</protein>
<dbReference type="SUPFAM" id="SSF51905">
    <property type="entry name" value="FAD/NAD(P)-binding domain"/>
    <property type="match status" value="1"/>
</dbReference>
<evidence type="ECO:0000313" key="5">
    <source>
        <dbReference type="EMBL" id="GAA0586072.1"/>
    </source>
</evidence>
<evidence type="ECO:0000259" key="4">
    <source>
        <dbReference type="Pfam" id="PF01593"/>
    </source>
</evidence>
<evidence type="ECO:0000256" key="2">
    <source>
        <dbReference type="ARBA" id="ARBA00038825"/>
    </source>
</evidence>
<comment type="subunit">
    <text evidence="2">Interacts with COX5B; this interaction may contribute to localize PYROXD2 to the inner face of the inner mitochondrial membrane.</text>
</comment>
<name>A0ABN1FAI7_9PROT</name>
<dbReference type="Proteomes" id="UP001499951">
    <property type="component" value="Unassembled WGS sequence"/>
</dbReference>
<accession>A0ABN1FAI7</accession>
<evidence type="ECO:0000256" key="1">
    <source>
        <dbReference type="ARBA" id="ARBA00037217"/>
    </source>
</evidence>